<name>A7TE60_VANPO</name>
<reference evidence="3 4" key="1">
    <citation type="journal article" date="2007" name="Proc. Natl. Acad. Sci. U.S.A.">
        <title>Independent sorting-out of thousands of duplicated gene pairs in two yeast species descended from a whole-genome duplication.</title>
        <authorList>
            <person name="Scannell D.R."/>
            <person name="Frank A.C."/>
            <person name="Conant G.C."/>
            <person name="Byrne K.P."/>
            <person name="Woolfit M."/>
            <person name="Wolfe K.H."/>
        </authorList>
    </citation>
    <scope>NUCLEOTIDE SEQUENCE [LARGE SCALE GENOMIC DNA]</scope>
    <source>
        <strain evidence="4">ATCC 22028 / DSM 70294 / BCRC 21397 / CBS 2163 / NBRC 10782 / NRRL Y-8283 / UCD 57-17</strain>
    </source>
</reference>
<keyword evidence="4" id="KW-1185">Reference proteome</keyword>
<feature type="region of interest" description="Disordered" evidence="1">
    <location>
        <begin position="260"/>
        <end position="292"/>
    </location>
</feature>
<dbReference type="GO" id="GO:0030466">
    <property type="term" value="P:silent mating-type cassette heterochromatin formation"/>
    <property type="evidence" value="ECO:0007669"/>
    <property type="project" value="TreeGrafter"/>
</dbReference>
<dbReference type="InParanoid" id="A7TE60"/>
<evidence type="ECO:0000313" key="4">
    <source>
        <dbReference type="Proteomes" id="UP000000267"/>
    </source>
</evidence>
<proteinExistence type="predicted"/>
<feature type="compositionally biased region" description="Acidic residues" evidence="1">
    <location>
        <begin position="606"/>
        <end position="619"/>
    </location>
</feature>
<dbReference type="InterPro" id="IPR042403">
    <property type="entry name" value="Spt21/Ams2"/>
</dbReference>
<dbReference type="InterPro" id="IPR057725">
    <property type="entry name" value="Ams2-SPT21_N"/>
</dbReference>
<feature type="region of interest" description="Disordered" evidence="1">
    <location>
        <begin position="169"/>
        <end position="234"/>
    </location>
</feature>
<dbReference type="PANTHER" id="PTHR39147:SF1">
    <property type="entry name" value="PROTEIN SPT21"/>
    <property type="match status" value="1"/>
</dbReference>
<dbReference type="GeneID" id="5547731"/>
<dbReference type="eggNOG" id="ENOG502QU3A">
    <property type="taxonomic scope" value="Eukaryota"/>
</dbReference>
<dbReference type="OrthoDB" id="3199820at2759"/>
<feature type="region of interest" description="Disordered" evidence="1">
    <location>
        <begin position="320"/>
        <end position="339"/>
    </location>
</feature>
<dbReference type="FunCoup" id="A7TE60">
    <property type="interactions" value="222"/>
</dbReference>
<dbReference type="PANTHER" id="PTHR39147">
    <property type="entry name" value="PROTEIN SPT21"/>
    <property type="match status" value="1"/>
</dbReference>
<dbReference type="OMA" id="RQTNPMP"/>
<dbReference type="Pfam" id="PF25823">
    <property type="entry name" value="Ams2-SPT21_N"/>
    <property type="match status" value="1"/>
</dbReference>
<dbReference type="RefSeq" id="XP_001647240.1">
    <property type="nucleotide sequence ID" value="XM_001647190.1"/>
</dbReference>
<dbReference type="PhylomeDB" id="A7TE60"/>
<feature type="compositionally biased region" description="Polar residues" evidence="1">
    <location>
        <begin position="620"/>
        <end position="662"/>
    </location>
</feature>
<evidence type="ECO:0000259" key="2">
    <source>
        <dbReference type="Pfam" id="PF25823"/>
    </source>
</evidence>
<accession>A7TE60</accession>
<feature type="domain" description="Ams2/SPT21 N-terminal" evidence="2">
    <location>
        <begin position="3"/>
        <end position="162"/>
    </location>
</feature>
<dbReference type="EMBL" id="DS480379">
    <property type="protein sequence ID" value="EDO19382.1"/>
    <property type="molecule type" value="Genomic_DNA"/>
</dbReference>
<protein>
    <recommendedName>
        <fullName evidence="2">Ams2/SPT21 N-terminal domain-containing protein</fullName>
    </recommendedName>
</protein>
<dbReference type="GO" id="GO:0000183">
    <property type="term" value="P:rDNA heterochromatin formation"/>
    <property type="evidence" value="ECO:0007669"/>
    <property type="project" value="TreeGrafter"/>
</dbReference>
<feature type="compositionally biased region" description="Low complexity" evidence="1">
    <location>
        <begin position="591"/>
        <end position="600"/>
    </location>
</feature>
<dbReference type="GO" id="GO:0006357">
    <property type="term" value="P:regulation of transcription by RNA polymerase II"/>
    <property type="evidence" value="ECO:0007669"/>
    <property type="project" value="TreeGrafter"/>
</dbReference>
<dbReference type="HOGENOM" id="CLU_413915_0_0_1"/>
<evidence type="ECO:0000256" key="1">
    <source>
        <dbReference type="SAM" id="MobiDB-lite"/>
    </source>
</evidence>
<feature type="compositionally biased region" description="Polar residues" evidence="1">
    <location>
        <begin position="185"/>
        <end position="204"/>
    </location>
</feature>
<dbReference type="AlphaFoldDB" id="A7TE60"/>
<dbReference type="Proteomes" id="UP000000267">
    <property type="component" value="Unassembled WGS sequence"/>
</dbReference>
<sequence>MEKISRMNLKIIYDLDNNTNNTYLALSKKKAPIRILKVPQSSTDQTSDTIPKFGITYLSKVLDVILESSPELIDQDTLGDIIDYNLYYKDFYEKSEPFVSIGLLSKLQKKIAKGIKVENNEPIDDLIVMGKIVVNTSNIFQKKSTDNSPSFDTLLLKLRLSKVTISKLSKKTSPPVRQALKDISHQNNKTSSTQMSSLANSQPSIPVKSIPAKRQTNPMPAPKAKRTQSLPIWGPKNNQNIIDLPTNSVAHKIYLADRKKSENLKSSQKKIRSNSRSNISSNSSSGNLSEDSVSKRFEFMLNKKKDSSQTKKTKTNFIQPNSVKFNPTKKSVDSNNQIKSGIASDSNKIEKTNTKSIETDLYLLNNTIDSLHGPIVDNVDNNLNGKEIETFQKFTKTESGKGYKTDVPLYISSSEVNGGGKAVNSNFFDYFNFMDLLDIDELNPLPSKELDHIPTPKDGLQEQITVHVDSNECPARKSNPLEKEVLTSDLDRTSPIDTLSMPLMELDQKANSHIETSCKDQLRRIPILTPKSNEKSTLDLDFFDKENIIKKSNDPTSIVLNSSISPGHIGEYYMDSNDVFVDKRTDICSNMPSSPVNMSNFRTNDEDGSNEQKDDDEFSTIDQKNDVFSSFVKNRQFSNENSDSTPLTRYGGQSSDPSKPFA</sequence>
<dbReference type="KEGG" id="vpo:Kpol_1002p28"/>
<feature type="compositionally biased region" description="Low complexity" evidence="1">
    <location>
        <begin position="274"/>
        <end position="291"/>
    </location>
</feature>
<gene>
    <name evidence="3" type="ORF">Kpol_1002p28</name>
</gene>
<organism evidence="4">
    <name type="scientific">Vanderwaltozyma polyspora (strain ATCC 22028 / DSM 70294 / BCRC 21397 / CBS 2163 / NBRC 10782 / NRRL Y-8283 / UCD 57-17)</name>
    <name type="common">Kluyveromyces polysporus</name>
    <dbReference type="NCBI Taxonomy" id="436907"/>
    <lineage>
        <taxon>Eukaryota</taxon>
        <taxon>Fungi</taxon>
        <taxon>Dikarya</taxon>
        <taxon>Ascomycota</taxon>
        <taxon>Saccharomycotina</taxon>
        <taxon>Saccharomycetes</taxon>
        <taxon>Saccharomycetales</taxon>
        <taxon>Saccharomycetaceae</taxon>
        <taxon>Vanderwaltozyma</taxon>
    </lineage>
</organism>
<evidence type="ECO:0000313" key="3">
    <source>
        <dbReference type="EMBL" id="EDO19382.1"/>
    </source>
</evidence>
<feature type="region of interest" description="Disordered" evidence="1">
    <location>
        <begin position="591"/>
        <end position="662"/>
    </location>
</feature>